<accession>A0AAD5D864</accession>
<feature type="non-terminal residue" evidence="1">
    <location>
        <position position="1"/>
    </location>
</feature>
<sequence>MCGKQPLQCCSLRGESSKCWFRNLRSIGNDLSQFVLLRPRSRSLKKKSLPNLNRKKEEENAAMAMKRRKTYGCSF</sequence>
<dbReference type="Proteomes" id="UP001206925">
    <property type="component" value="Unassembled WGS sequence"/>
</dbReference>
<evidence type="ECO:0000313" key="1">
    <source>
        <dbReference type="EMBL" id="KAI7753410.1"/>
    </source>
</evidence>
<reference evidence="1" key="1">
    <citation type="submission" date="2022-06" db="EMBL/GenBank/DDBJ databases">
        <title>Uncovering the hologenomic basis of an extraordinary plant invasion.</title>
        <authorList>
            <person name="Bieker V.C."/>
            <person name="Martin M.D."/>
            <person name="Gilbert T."/>
            <person name="Hodgins K."/>
            <person name="Battlay P."/>
            <person name="Petersen B."/>
            <person name="Wilson J."/>
        </authorList>
    </citation>
    <scope>NUCLEOTIDE SEQUENCE</scope>
    <source>
        <strain evidence="1">AA19_3_7</strain>
        <tissue evidence="1">Leaf</tissue>
    </source>
</reference>
<comment type="caution">
    <text evidence="1">The sequence shown here is derived from an EMBL/GenBank/DDBJ whole genome shotgun (WGS) entry which is preliminary data.</text>
</comment>
<evidence type="ECO:0000313" key="2">
    <source>
        <dbReference type="Proteomes" id="UP001206925"/>
    </source>
</evidence>
<proteinExistence type="predicted"/>
<protein>
    <submittedName>
        <fullName evidence="1">Uncharacterized protein</fullName>
    </submittedName>
</protein>
<name>A0AAD5D864_AMBAR</name>
<organism evidence="1 2">
    <name type="scientific">Ambrosia artemisiifolia</name>
    <name type="common">Common ragweed</name>
    <dbReference type="NCBI Taxonomy" id="4212"/>
    <lineage>
        <taxon>Eukaryota</taxon>
        <taxon>Viridiplantae</taxon>
        <taxon>Streptophyta</taxon>
        <taxon>Embryophyta</taxon>
        <taxon>Tracheophyta</taxon>
        <taxon>Spermatophyta</taxon>
        <taxon>Magnoliopsida</taxon>
        <taxon>eudicotyledons</taxon>
        <taxon>Gunneridae</taxon>
        <taxon>Pentapetalae</taxon>
        <taxon>asterids</taxon>
        <taxon>campanulids</taxon>
        <taxon>Asterales</taxon>
        <taxon>Asteraceae</taxon>
        <taxon>Asteroideae</taxon>
        <taxon>Heliantheae alliance</taxon>
        <taxon>Heliantheae</taxon>
        <taxon>Ambrosia</taxon>
    </lineage>
</organism>
<gene>
    <name evidence="1" type="ORF">M8C21_031006</name>
</gene>
<dbReference type="EMBL" id="JAMZMK010005441">
    <property type="protein sequence ID" value="KAI7753410.1"/>
    <property type="molecule type" value="Genomic_DNA"/>
</dbReference>
<dbReference type="AlphaFoldDB" id="A0AAD5D864"/>
<keyword evidence="2" id="KW-1185">Reference proteome</keyword>